<keyword evidence="2" id="KW-1185">Reference proteome</keyword>
<proteinExistence type="predicted"/>
<accession>A0ACC5NUX7</accession>
<evidence type="ECO:0000313" key="1">
    <source>
        <dbReference type="EMBL" id="MBB5338389.1"/>
    </source>
</evidence>
<protein>
    <submittedName>
        <fullName evidence="1">Nucleoside-diphosphate-sugar epimerase</fullName>
    </submittedName>
</protein>
<dbReference type="Proteomes" id="UP000569005">
    <property type="component" value="Unassembled WGS sequence"/>
</dbReference>
<organism evidence="1 2">
    <name type="scientific">Tunturiibacter gelidiferens</name>
    <dbReference type="NCBI Taxonomy" id="3069689"/>
    <lineage>
        <taxon>Bacteria</taxon>
        <taxon>Pseudomonadati</taxon>
        <taxon>Acidobacteriota</taxon>
        <taxon>Terriglobia</taxon>
        <taxon>Terriglobales</taxon>
        <taxon>Acidobacteriaceae</taxon>
        <taxon>Tunturiibacter</taxon>
    </lineage>
</organism>
<reference evidence="1" key="1">
    <citation type="submission" date="2020-08" db="EMBL/GenBank/DDBJ databases">
        <title>Genomic Encyclopedia of Type Strains, Phase IV (KMG-V): Genome sequencing to study the core and pangenomes of soil and plant-associated prokaryotes.</title>
        <authorList>
            <person name="Whitman W."/>
        </authorList>
    </citation>
    <scope>NUCLEOTIDE SEQUENCE</scope>
    <source>
        <strain evidence="1">M8UP15</strain>
    </source>
</reference>
<sequence>MRVFVTGATGFIGSAVVKELIDAGHQVTGLARSEASAQKLVAAGARVHHGSIEDVECLRRGAAVADGAIHTAFYHEITHMGVGTRLRVFLGGSPSGIVSRFLSAAVGTDRRALETMGRALAGPDRPLVAAFGTMAMTPGRLALEDDAYDNNSVGAARGASEDAMRELASLGIRTSVIRLPPIVHGEGDGGFAPRLFQIAKKKRESAYVGDGRNRWPAVHRLDVARLFRLALEKGPAGATYHGVAEEGVPFRDIAGVIGRHLNVPVVSKTPAQAAKQFSFLGLFVPVDNPTSSKLTQERLGWRPTQTGLLSDLNGADYFKA</sequence>
<dbReference type="EMBL" id="JACHEA010000001">
    <property type="protein sequence ID" value="MBB5338389.1"/>
    <property type="molecule type" value="Genomic_DNA"/>
</dbReference>
<gene>
    <name evidence="1" type="ORF">HDF13_000722</name>
</gene>
<evidence type="ECO:0000313" key="2">
    <source>
        <dbReference type="Proteomes" id="UP000569005"/>
    </source>
</evidence>
<name>A0ACC5NUX7_9BACT</name>
<comment type="caution">
    <text evidence="1">The sequence shown here is derived from an EMBL/GenBank/DDBJ whole genome shotgun (WGS) entry which is preliminary data.</text>
</comment>